<accession>A0ABQ3YIN4</accession>
<dbReference type="EMBL" id="BOMI01000178">
    <property type="protein sequence ID" value="GID79865.1"/>
    <property type="molecule type" value="Genomic_DNA"/>
</dbReference>
<gene>
    <name evidence="5" type="ORF">Ade02nite_85060</name>
</gene>
<dbReference type="PROSITE" id="PS50043">
    <property type="entry name" value="HTH_LUXR_2"/>
    <property type="match status" value="1"/>
</dbReference>
<name>A0ABQ3YIN4_9ACTN</name>
<keyword evidence="3" id="KW-0804">Transcription</keyword>
<keyword evidence="6" id="KW-1185">Reference proteome</keyword>
<evidence type="ECO:0000313" key="6">
    <source>
        <dbReference type="Proteomes" id="UP000609879"/>
    </source>
</evidence>
<evidence type="ECO:0000256" key="2">
    <source>
        <dbReference type="ARBA" id="ARBA00023125"/>
    </source>
</evidence>
<dbReference type="SUPFAM" id="SSF46894">
    <property type="entry name" value="C-terminal effector domain of the bipartite response regulators"/>
    <property type="match status" value="1"/>
</dbReference>
<dbReference type="Proteomes" id="UP000609879">
    <property type="component" value="Unassembled WGS sequence"/>
</dbReference>
<feature type="domain" description="HTH luxR-type" evidence="4">
    <location>
        <begin position="164"/>
        <end position="229"/>
    </location>
</feature>
<sequence>MRTMLGLIGSPDDDADPGPMPWSVLHGLRELISCDALAFFRLDSDRREVPWARDLPDAGADDLLPAFWAHYRDCRPCSYPDESGDHRSVITLSDFLSLRELRATGMYADYLRPSGVQREIMLCLPSPPRQTVRLVLFRGPGRDFSERDRALLTLLRPHLHELHRARTSSALTTRQRQLLGLVAAGHTNGQIARRLGVADATVRKHLENIFGRLGVQSRAAAVTAAFGVEPA</sequence>
<proteinExistence type="predicted"/>
<dbReference type="CDD" id="cd06170">
    <property type="entry name" value="LuxR_C_like"/>
    <property type="match status" value="1"/>
</dbReference>
<evidence type="ECO:0000256" key="3">
    <source>
        <dbReference type="ARBA" id="ARBA00023163"/>
    </source>
</evidence>
<dbReference type="PROSITE" id="PS00622">
    <property type="entry name" value="HTH_LUXR_1"/>
    <property type="match status" value="1"/>
</dbReference>
<dbReference type="InterPro" id="IPR000792">
    <property type="entry name" value="Tscrpt_reg_LuxR_C"/>
</dbReference>
<evidence type="ECO:0000256" key="1">
    <source>
        <dbReference type="ARBA" id="ARBA00023015"/>
    </source>
</evidence>
<dbReference type="SMART" id="SM00421">
    <property type="entry name" value="HTH_LUXR"/>
    <property type="match status" value="1"/>
</dbReference>
<organism evidence="5 6">
    <name type="scientific">Paractinoplanes deccanensis</name>
    <dbReference type="NCBI Taxonomy" id="113561"/>
    <lineage>
        <taxon>Bacteria</taxon>
        <taxon>Bacillati</taxon>
        <taxon>Actinomycetota</taxon>
        <taxon>Actinomycetes</taxon>
        <taxon>Micromonosporales</taxon>
        <taxon>Micromonosporaceae</taxon>
        <taxon>Paractinoplanes</taxon>
    </lineage>
</organism>
<comment type="caution">
    <text evidence="5">The sequence shown here is derived from an EMBL/GenBank/DDBJ whole genome shotgun (WGS) entry which is preliminary data.</text>
</comment>
<keyword evidence="2" id="KW-0238">DNA-binding</keyword>
<evidence type="ECO:0000259" key="4">
    <source>
        <dbReference type="PROSITE" id="PS50043"/>
    </source>
</evidence>
<dbReference type="PANTHER" id="PTHR44688">
    <property type="entry name" value="DNA-BINDING TRANSCRIPTIONAL ACTIVATOR DEVR_DOSR"/>
    <property type="match status" value="1"/>
</dbReference>
<dbReference type="PANTHER" id="PTHR44688:SF16">
    <property type="entry name" value="DNA-BINDING TRANSCRIPTIONAL ACTIVATOR DEVR_DOSR"/>
    <property type="match status" value="1"/>
</dbReference>
<dbReference type="InterPro" id="IPR016032">
    <property type="entry name" value="Sig_transdc_resp-reg_C-effctor"/>
</dbReference>
<dbReference type="InterPro" id="IPR036388">
    <property type="entry name" value="WH-like_DNA-bd_sf"/>
</dbReference>
<dbReference type="PRINTS" id="PR00038">
    <property type="entry name" value="HTHLUXR"/>
</dbReference>
<keyword evidence="1" id="KW-0805">Transcription regulation</keyword>
<protein>
    <recommendedName>
        <fullName evidence="4">HTH luxR-type domain-containing protein</fullName>
    </recommendedName>
</protein>
<dbReference type="Gene3D" id="1.10.10.10">
    <property type="entry name" value="Winged helix-like DNA-binding domain superfamily/Winged helix DNA-binding domain"/>
    <property type="match status" value="1"/>
</dbReference>
<reference evidence="5 6" key="1">
    <citation type="submission" date="2021-01" db="EMBL/GenBank/DDBJ databases">
        <title>Whole genome shotgun sequence of Actinoplanes deccanensis NBRC 13994.</title>
        <authorList>
            <person name="Komaki H."/>
            <person name="Tamura T."/>
        </authorList>
    </citation>
    <scope>NUCLEOTIDE SEQUENCE [LARGE SCALE GENOMIC DNA]</scope>
    <source>
        <strain evidence="5 6">NBRC 13994</strain>
    </source>
</reference>
<dbReference type="Pfam" id="PF00196">
    <property type="entry name" value="GerE"/>
    <property type="match status" value="1"/>
</dbReference>
<evidence type="ECO:0000313" key="5">
    <source>
        <dbReference type="EMBL" id="GID79865.1"/>
    </source>
</evidence>